<keyword evidence="1" id="KW-1133">Transmembrane helix</keyword>
<feature type="transmembrane region" description="Helical" evidence="1">
    <location>
        <begin position="31"/>
        <end position="51"/>
    </location>
</feature>
<reference evidence="3" key="1">
    <citation type="submission" date="2016-11" db="EMBL/GenBank/DDBJ databases">
        <authorList>
            <person name="Varghese N."/>
            <person name="Submissions S."/>
        </authorList>
    </citation>
    <scope>NUCLEOTIDE SEQUENCE [LARGE SCALE GENOMIC DNA]</scope>
    <source>
        <strain evidence="3">DSM 1811</strain>
    </source>
</reference>
<dbReference type="AlphaFoldDB" id="A0A1M7L091"/>
<dbReference type="RefSeq" id="WP_072975061.1">
    <property type="nucleotide sequence ID" value="NZ_FRBY01000006.1"/>
</dbReference>
<feature type="transmembrane region" description="Helical" evidence="1">
    <location>
        <begin position="77"/>
        <end position="96"/>
    </location>
</feature>
<organism evidence="2 3">
    <name type="scientific">Flavobacterium saccharophilum</name>
    <dbReference type="NCBI Taxonomy" id="29534"/>
    <lineage>
        <taxon>Bacteria</taxon>
        <taxon>Pseudomonadati</taxon>
        <taxon>Bacteroidota</taxon>
        <taxon>Flavobacteriia</taxon>
        <taxon>Flavobacteriales</taxon>
        <taxon>Flavobacteriaceae</taxon>
        <taxon>Flavobacterium</taxon>
    </lineage>
</organism>
<accession>A0A1M7L091</accession>
<dbReference type="Proteomes" id="UP000184121">
    <property type="component" value="Unassembled WGS sequence"/>
</dbReference>
<keyword evidence="1" id="KW-0812">Transmembrane</keyword>
<dbReference type="OrthoDB" id="769710at2"/>
<feature type="transmembrane region" description="Helical" evidence="1">
    <location>
        <begin position="108"/>
        <end position="130"/>
    </location>
</feature>
<evidence type="ECO:0000313" key="2">
    <source>
        <dbReference type="EMBL" id="SHM71331.1"/>
    </source>
</evidence>
<name>A0A1M7L091_9FLAO</name>
<evidence type="ECO:0000256" key="1">
    <source>
        <dbReference type="SAM" id="Phobius"/>
    </source>
</evidence>
<gene>
    <name evidence="2" type="ORF">SAMN05444366_3878</name>
</gene>
<dbReference type="EMBL" id="FRBY01000006">
    <property type="protein sequence ID" value="SHM71331.1"/>
    <property type="molecule type" value="Genomic_DNA"/>
</dbReference>
<keyword evidence="1" id="KW-0472">Membrane</keyword>
<sequence>MIVWSGRGFLSLLILFITIFLFIPILPENYITQSFVIPLYIAAVFSFFFGIKWNKTLRVFIDKETGKEINFKSNHGLFWINMEYWGIIFSVLALLMLTQSLDKQGTEFYLNLFLIIIGIAFLVYFTTTLFKIKNSKISSFQFQKTTTEAEPKPSFVKQEISTNKFENEDPTQYLPK</sequence>
<protein>
    <submittedName>
        <fullName evidence="2">Uncharacterized protein</fullName>
    </submittedName>
</protein>
<proteinExistence type="predicted"/>
<evidence type="ECO:0000313" key="3">
    <source>
        <dbReference type="Proteomes" id="UP000184121"/>
    </source>
</evidence>
<keyword evidence="3" id="KW-1185">Reference proteome</keyword>
<feature type="transmembrane region" description="Helical" evidence="1">
    <location>
        <begin position="7"/>
        <end position="25"/>
    </location>
</feature>